<name>J9E0W9_9PROT</name>
<keyword evidence="3" id="KW-0328">Glycosyltransferase</keyword>
<evidence type="ECO:0000256" key="4">
    <source>
        <dbReference type="ARBA" id="ARBA00022679"/>
    </source>
</evidence>
<keyword evidence="6 8" id="KW-1133">Transmembrane helix</keyword>
<dbReference type="EMBL" id="ALYF01000003">
    <property type="protein sequence ID" value="EJW21554.1"/>
    <property type="molecule type" value="Genomic_DNA"/>
</dbReference>
<evidence type="ECO:0000256" key="1">
    <source>
        <dbReference type="ARBA" id="ARBA00004651"/>
    </source>
</evidence>
<keyword evidence="7 8" id="KW-0472">Membrane</keyword>
<feature type="transmembrane region" description="Helical" evidence="8">
    <location>
        <begin position="87"/>
        <end position="105"/>
    </location>
</feature>
<dbReference type="Proteomes" id="UP000004836">
    <property type="component" value="Unassembled WGS sequence"/>
</dbReference>
<comment type="caution">
    <text evidence="10">The sequence shown here is derived from an EMBL/GenBank/DDBJ whole genome shotgun (WGS) entry which is preliminary data.</text>
</comment>
<comment type="subcellular location">
    <subcellularLocation>
        <location evidence="1">Cell membrane</location>
        <topology evidence="1">Multi-pass membrane protein</topology>
    </subcellularLocation>
</comment>
<sequence>MVRWVAVYFSPFPINVDEAQYWLWGQRFDFGYYSKPPLIAWIMGASDFIFGQHSWAVRLPAAAFHVATSLVLGKIAYLLYGERAGYLAVLIWLFLPAVTLGSFIFSTDTPLILFWSLGLYYFVLWVKPTLDNPDKQDNQGLSGNTLIFISGICLGMGMLAKYAAVYFIASVLIALIFIAQVSVKKSLKPVFLFLFGFLIFASPNLIWNATNGFISIKHLGENANLGAPNYQFFKLIEFWLGQVGILGPLFFILVIFAMRSSIAYRGLLVTFAIPVLAVISVQAFMKEANANWAVVSYPSLVVLVSGFLVQAGRGWQKFGFAAQLFNIVISLGFIFILFFDSLGGLLPKHGPHNRLHGWDGVVQDIRDVRQSHGIKTVMVQNRLSSALLKWYL</sequence>
<keyword evidence="4" id="KW-0808">Transferase</keyword>
<proteinExistence type="predicted"/>
<dbReference type="PANTHER" id="PTHR33908">
    <property type="entry name" value="MANNOSYLTRANSFERASE YKCB-RELATED"/>
    <property type="match status" value="1"/>
</dbReference>
<dbReference type="PANTHER" id="PTHR33908:SF11">
    <property type="entry name" value="MEMBRANE PROTEIN"/>
    <property type="match status" value="1"/>
</dbReference>
<dbReference type="InterPro" id="IPR038731">
    <property type="entry name" value="RgtA/B/C-like"/>
</dbReference>
<feature type="transmembrane region" description="Helical" evidence="8">
    <location>
        <begin position="140"/>
        <end position="159"/>
    </location>
</feature>
<dbReference type="InterPro" id="IPR050297">
    <property type="entry name" value="LipidA_mod_glycosyltrf_83"/>
</dbReference>
<feature type="transmembrane region" description="Helical" evidence="8">
    <location>
        <begin position="290"/>
        <end position="311"/>
    </location>
</feature>
<feature type="transmembrane region" description="Helical" evidence="8">
    <location>
        <begin position="190"/>
        <end position="207"/>
    </location>
</feature>
<evidence type="ECO:0000256" key="7">
    <source>
        <dbReference type="ARBA" id="ARBA00023136"/>
    </source>
</evidence>
<evidence type="ECO:0000256" key="8">
    <source>
        <dbReference type="SAM" id="Phobius"/>
    </source>
</evidence>
<feature type="transmembrane region" description="Helical" evidence="8">
    <location>
        <begin position="62"/>
        <end position="80"/>
    </location>
</feature>
<keyword evidence="11" id="KW-1185">Reference proteome</keyword>
<dbReference type="PATRIC" id="fig|1220535.3.peg.1342"/>
<dbReference type="GO" id="GO:0016763">
    <property type="term" value="F:pentosyltransferase activity"/>
    <property type="evidence" value="ECO:0007669"/>
    <property type="project" value="TreeGrafter"/>
</dbReference>
<organism evidence="10 11">
    <name type="scientific">alpha proteobacterium IMCC14465</name>
    <dbReference type="NCBI Taxonomy" id="1220535"/>
    <lineage>
        <taxon>Bacteria</taxon>
        <taxon>Pseudomonadati</taxon>
        <taxon>Pseudomonadota</taxon>
        <taxon>Alphaproteobacteria</taxon>
        <taxon>PS1 clade</taxon>
    </lineage>
</organism>
<feature type="transmembrane region" description="Helical" evidence="8">
    <location>
        <begin position="264"/>
        <end position="284"/>
    </location>
</feature>
<dbReference type="GO" id="GO:0009103">
    <property type="term" value="P:lipopolysaccharide biosynthetic process"/>
    <property type="evidence" value="ECO:0007669"/>
    <property type="project" value="UniProtKB-ARBA"/>
</dbReference>
<evidence type="ECO:0000256" key="5">
    <source>
        <dbReference type="ARBA" id="ARBA00022692"/>
    </source>
</evidence>
<evidence type="ECO:0000256" key="3">
    <source>
        <dbReference type="ARBA" id="ARBA00022676"/>
    </source>
</evidence>
<feature type="transmembrane region" description="Helical" evidence="8">
    <location>
        <begin position="165"/>
        <end position="183"/>
    </location>
</feature>
<dbReference type="STRING" id="1220535.IMCC14465_13500"/>
<evidence type="ECO:0000313" key="10">
    <source>
        <dbReference type="EMBL" id="EJW21554.1"/>
    </source>
</evidence>
<dbReference type="GO" id="GO:0005886">
    <property type="term" value="C:plasma membrane"/>
    <property type="evidence" value="ECO:0007669"/>
    <property type="project" value="UniProtKB-SubCell"/>
</dbReference>
<evidence type="ECO:0000259" key="9">
    <source>
        <dbReference type="Pfam" id="PF13231"/>
    </source>
</evidence>
<evidence type="ECO:0000313" key="11">
    <source>
        <dbReference type="Proteomes" id="UP000004836"/>
    </source>
</evidence>
<dbReference type="Pfam" id="PF13231">
    <property type="entry name" value="PMT_2"/>
    <property type="match status" value="1"/>
</dbReference>
<evidence type="ECO:0000256" key="2">
    <source>
        <dbReference type="ARBA" id="ARBA00022475"/>
    </source>
</evidence>
<protein>
    <recommendedName>
        <fullName evidence="9">Glycosyltransferase RgtA/B/C/D-like domain-containing protein</fullName>
    </recommendedName>
</protein>
<gene>
    <name evidence="10" type="ORF">IMCC14465_13500</name>
</gene>
<feature type="transmembrane region" description="Helical" evidence="8">
    <location>
        <begin position="238"/>
        <end position="257"/>
    </location>
</feature>
<evidence type="ECO:0000256" key="6">
    <source>
        <dbReference type="ARBA" id="ARBA00022989"/>
    </source>
</evidence>
<keyword evidence="2" id="KW-1003">Cell membrane</keyword>
<feature type="domain" description="Glycosyltransferase RgtA/B/C/D-like" evidence="9">
    <location>
        <begin position="34"/>
        <end position="207"/>
    </location>
</feature>
<keyword evidence="5 8" id="KW-0812">Transmembrane</keyword>
<dbReference type="eggNOG" id="COG1807">
    <property type="taxonomic scope" value="Bacteria"/>
</dbReference>
<feature type="transmembrane region" description="Helical" evidence="8">
    <location>
        <begin position="318"/>
        <end position="339"/>
    </location>
</feature>
<accession>J9E0W9</accession>
<reference evidence="10 11" key="1">
    <citation type="journal article" date="2012" name="J. Bacteriol.">
        <title>Genome Sequence of Strain IMCC14465, Isolated from the East Sea, Belonging to the PS1 Clade of Alphaproteobacteria.</title>
        <authorList>
            <person name="Yang S.J."/>
            <person name="Kang I."/>
            <person name="Cho J.C."/>
        </authorList>
    </citation>
    <scope>NUCLEOTIDE SEQUENCE [LARGE SCALE GENOMIC DNA]</scope>
    <source>
        <strain evidence="10 11">IMCC14465</strain>
    </source>
</reference>
<dbReference type="AlphaFoldDB" id="J9E0W9"/>
<feature type="transmembrane region" description="Helical" evidence="8">
    <location>
        <begin position="111"/>
        <end position="128"/>
    </location>
</feature>